<dbReference type="InParanoid" id="D7G974"/>
<feature type="signal peptide" evidence="1">
    <location>
        <begin position="1"/>
        <end position="24"/>
    </location>
</feature>
<accession>D7G974</accession>
<protein>
    <submittedName>
        <fullName evidence="2">Uncharacterized protein</fullName>
    </submittedName>
</protein>
<evidence type="ECO:0000313" key="2">
    <source>
        <dbReference type="EMBL" id="CBJ28201.1"/>
    </source>
</evidence>
<dbReference type="OrthoDB" id="10340697at2759"/>
<evidence type="ECO:0000256" key="1">
    <source>
        <dbReference type="SAM" id="SignalP"/>
    </source>
</evidence>
<keyword evidence="1" id="KW-0732">Signal</keyword>
<proteinExistence type="predicted"/>
<dbReference type="Proteomes" id="UP000002630">
    <property type="component" value="Linkage Group LG30"/>
</dbReference>
<dbReference type="EMBL" id="FN649201">
    <property type="protein sequence ID" value="CBJ28201.1"/>
    <property type="molecule type" value="Genomic_DNA"/>
</dbReference>
<dbReference type="EMBL" id="FN649755">
    <property type="protein sequence ID" value="CBJ28201.1"/>
    <property type="molecule type" value="Genomic_DNA"/>
</dbReference>
<feature type="chain" id="PRO_5003095921" evidence="1">
    <location>
        <begin position="25"/>
        <end position="189"/>
    </location>
</feature>
<reference evidence="2 3" key="1">
    <citation type="journal article" date="2010" name="Nature">
        <title>The Ectocarpus genome and the independent evolution of multicellularity in brown algae.</title>
        <authorList>
            <person name="Cock J.M."/>
            <person name="Sterck L."/>
            <person name="Rouze P."/>
            <person name="Scornet D."/>
            <person name="Allen A.E."/>
            <person name="Amoutzias G."/>
            <person name="Anthouard V."/>
            <person name="Artiguenave F."/>
            <person name="Aury J.M."/>
            <person name="Badger J.H."/>
            <person name="Beszteri B."/>
            <person name="Billiau K."/>
            <person name="Bonnet E."/>
            <person name="Bothwell J.H."/>
            <person name="Bowler C."/>
            <person name="Boyen C."/>
            <person name="Brownlee C."/>
            <person name="Carrano C.J."/>
            <person name="Charrier B."/>
            <person name="Cho G.Y."/>
            <person name="Coelho S.M."/>
            <person name="Collen J."/>
            <person name="Corre E."/>
            <person name="Da Silva C."/>
            <person name="Delage L."/>
            <person name="Delaroque N."/>
            <person name="Dittami S.M."/>
            <person name="Doulbeau S."/>
            <person name="Elias M."/>
            <person name="Farnham G."/>
            <person name="Gachon C.M."/>
            <person name="Gschloessl B."/>
            <person name="Heesch S."/>
            <person name="Jabbari K."/>
            <person name="Jubin C."/>
            <person name="Kawai H."/>
            <person name="Kimura K."/>
            <person name="Kloareg B."/>
            <person name="Kupper F.C."/>
            <person name="Lang D."/>
            <person name="Le Bail A."/>
            <person name="Leblanc C."/>
            <person name="Lerouge P."/>
            <person name="Lohr M."/>
            <person name="Lopez P.J."/>
            <person name="Martens C."/>
            <person name="Maumus F."/>
            <person name="Michel G."/>
            <person name="Miranda-Saavedra D."/>
            <person name="Morales J."/>
            <person name="Moreau H."/>
            <person name="Motomura T."/>
            <person name="Nagasato C."/>
            <person name="Napoli C.A."/>
            <person name="Nelson D.R."/>
            <person name="Nyvall-Collen P."/>
            <person name="Peters A.F."/>
            <person name="Pommier C."/>
            <person name="Potin P."/>
            <person name="Poulain J."/>
            <person name="Quesneville H."/>
            <person name="Read B."/>
            <person name="Rensing S.A."/>
            <person name="Ritter A."/>
            <person name="Rousvoal S."/>
            <person name="Samanta M."/>
            <person name="Samson G."/>
            <person name="Schroeder D.C."/>
            <person name="Segurens B."/>
            <person name="Strittmatter M."/>
            <person name="Tonon T."/>
            <person name="Tregear J.W."/>
            <person name="Valentin K."/>
            <person name="von Dassow P."/>
            <person name="Yamagishi T."/>
            <person name="Van de Peer Y."/>
            <person name="Wincker P."/>
        </authorList>
    </citation>
    <scope>NUCLEOTIDE SEQUENCE [LARGE SCALE GENOMIC DNA]</scope>
    <source>
        <strain evidence="3">Ec32 / CCAP1310/4</strain>
    </source>
</reference>
<name>D7G974_ECTSI</name>
<evidence type="ECO:0000313" key="3">
    <source>
        <dbReference type="Proteomes" id="UP000002630"/>
    </source>
</evidence>
<gene>
    <name evidence="2" type="ORF">Esi_0096_0003</name>
</gene>
<keyword evidence="3" id="KW-1185">Reference proteome</keyword>
<sequence>MLPWVVSNLGFVVWSGLYRSVVETLRCDDDHGEFFFSNGAVVHFYFANRDEDKRITDALAPHDKEDFSYYTAVFANPGNKPSVEADAVLDAAFELQAAGVPFFWLSTYEGKGDPQRWNSPQRETDFPGSGAKFVRVVDMVQGLHRLTRKVVERTVEDDPHFCMPGPPDEVGILLLKLLWALHHEKNGSY</sequence>
<dbReference type="AlphaFoldDB" id="D7G974"/>
<organism evidence="2 3">
    <name type="scientific">Ectocarpus siliculosus</name>
    <name type="common">Brown alga</name>
    <name type="synonym">Conferva siliculosa</name>
    <dbReference type="NCBI Taxonomy" id="2880"/>
    <lineage>
        <taxon>Eukaryota</taxon>
        <taxon>Sar</taxon>
        <taxon>Stramenopiles</taxon>
        <taxon>Ochrophyta</taxon>
        <taxon>PX clade</taxon>
        <taxon>Phaeophyceae</taxon>
        <taxon>Ectocarpales</taxon>
        <taxon>Ectocarpaceae</taxon>
        <taxon>Ectocarpus</taxon>
    </lineage>
</organism>